<evidence type="ECO:0000256" key="1">
    <source>
        <dbReference type="SAM" id="MobiDB-lite"/>
    </source>
</evidence>
<feature type="region of interest" description="Disordered" evidence="1">
    <location>
        <begin position="138"/>
        <end position="226"/>
    </location>
</feature>
<dbReference type="EMBL" id="RWJN01000146">
    <property type="protein sequence ID" value="TCD66173.1"/>
    <property type="molecule type" value="Genomic_DNA"/>
</dbReference>
<evidence type="ECO:0000313" key="3">
    <source>
        <dbReference type="Proteomes" id="UP000292702"/>
    </source>
</evidence>
<gene>
    <name evidence="2" type="ORF">EIP91_001666</name>
</gene>
<reference evidence="2 3" key="1">
    <citation type="submission" date="2018-11" db="EMBL/GenBank/DDBJ databases">
        <title>Genome assembly of Steccherinum ochraceum LE-BIN_3174, the white-rot fungus of the Steccherinaceae family (The Residual Polyporoid clade, Polyporales, Basidiomycota).</title>
        <authorList>
            <person name="Fedorova T.V."/>
            <person name="Glazunova O.A."/>
            <person name="Landesman E.O."/>
            <person name="Moiseenko K.V."/>
            <person name="Psurtseva N.V."/>
            <person name="Savinova O.S."/>
            <person name="Shakhova N.V."/>
            <person name="Tyazhelova T.V."/>
            <person name="Vasina D.V."/>
        </authorList>
    </citation>
    <scope>NUCLEOTIDE SEQUENCE [LARGE SCALE GENOMIC DNA]</scope>
    <source>
        <strain evidence="2 3">LE-BIN_3174</strain>
    </source>
</reference>
<protein>
    <submittedName>
        <fullName evidence="2">Uncharacterized protein</fullName>
    </submittedName>
</protein>
<proteinExistence type="predicted"/>
<evidence type="ECO:0000313" key="2">
    <source>
        <dbReference type="EMBL" id="TCD66173.1"/>
    </source>
</evidence>
<dbReference type="Proteomes" id="UP000292702">
    <property type="component" value="Unassembled WGS sequence"/>
</dbReference>
<organism evidence="2 3">
    <name type="scientific">Steccherinum ochraceum</name>
    <dbReference type="NCBI Taxonomy" id="92696"/>
    <lineage>
        <taxon>Eukaryota</taxon>
        <taxon>Fungi</taxon>
        <taxon>Dikarya</taxon>
        <taxon>Basidiomycota</taxon>
        <taxon>Agaricomycotina</taxon>
        <taxon>Agaricomycetes</taxon>
        <taxon>Polyporales</taxon>
        <taxon>Steccherinaceae</taxon>
        <taxon>Steccherinum</taxon>
    </lineage>
</organism>
<keyword evidence="3" id="KW-1185">Reference proteome</keyword>
<feature type="compositionally biased region" description="Polar residues" evidence="1">
    <location>
        <begin position="183"/>
        <end position="195"/>
    </location>
</feature>
<comment type="caution">
    <text evidence="2">The sequence shown here is derived from an EMBL/GenBank/DDBJ whole genome shotgun (WGS) entry which is preliminary data.</text>
</comment>
<dbReference type="AlphaFoldDB" id="A0A4R0RHA3"/>
<feature type="region of interest" description="Disordered" evidence="1">
    <location>
        <begin position="516"/>
        <end position="550"/>
    </location>
</feature>
<accession>A0A4R0RHA3</accession>
<name>A0A4R0RHA3_9APHY</name>
<sequence>MDMNVWANDAVSSNSTFTFGTNPSNSIQDPFASIDMSTATANPFNNSSAPSFAFTFSSKTMSDTNVFPFAGLDDSTAAWGPRGSESLRSIQSGQSVEMACFGNGGDSGSSTLLGSVPGLTGLREAGGERSDTTENVIGLSDEAGSGDASGHHRTGDAYNAADGGYISSRETSPANDSDYVPSDRTSTPCTPSNSPEPKKRVVGRPRGKNTGAKAKPGDRWGSGYLPLEDRRKTEKFRLQWHAYTVEAADARQSIERTIKSVVQTVLLEQTEVELLRQQVFAAYMKNQTLYMGLEAQGTVPFKLFTPPAIHEECVRLPSGASEDEHDMVASIEQLLGLPAEWVDSLSDEPYRFHYLRIAADSLGEETFAVRSPGPFPRSTANDGGLPPTLCEIEELRLERAHLIHHDRMTQWRSSLADLAGRSVTRLARFRMLLRQQETWNVHVTASIELGELRKQASKMPGAAAKAADGGPLAWMHGNAPTIVQTIMHPMGMPQPPHFSFTPHLLDVLDPMGAKPVPTVGSYDPRLGENDDDYANDSWLSAAVPTLDGEP</sequence>